<name>A0A068NRS1_FIMGI</name>
<dbReference type="HOGENOM" id="CLU_1330296_0_0_0"/>
<dbReference type="AlphaFoldDB" id="A0A068NRS1"/>
<feature type="compositionally biased region" description="Basic and acidic residues" evidence="1">
    <location>
        <begin position="64"/>
        <end position="73"/>
    </location>
</feature>
<gene>
    <name evidence="2" type="ORF">OP10G_2880</name>
</gene>
<evidence type="ECO:0000313" key="2">
    <source>
        <dbReference type="EMBL" id="AIE86248.1"/>
    </source>
</evidence>
<dbReference type="EMBL" id="CP007139">
    <property type="protein sequence ID" value="AIE86248.1"/>
    <property type="molecule type" value="Genomic_DNA"/>
</dbReference>
<organism evidence="2 3">
    <name type="scientific">Fimbriimonas ginsengisoli Gsoil 348</name>
    <dbReference type="NCBI Taxonomy" id="661478"/>
    <lineage>
        <taxon>Bacteria</taxon>
        <taxon>Bacillati</taxon>
        <taxon>Armatimonadota</taxon>
        <taxon>Fimbriimonadia</taxon>
        <taxon>Fimbriimonadales</taxon>
        <taxon>Fimbriimonadaceae</taxon>
        <taxon>Fimbriimonas</taxon>
    </lineage>
</organism>
<dbReference type="STRING" id="661478.OP10G_2880"/>
<evidence type="ECO:0000256" key="1">
    <source>
        <dbReference type="SAM" id="MobiDB-lite"/>
    </source>
</evidence>
<dbReference type="KEGG" id="fgi:OP10G_2880"/>
<dbReference type="Proteomes" id="UP000027982">
    <property type="component" value="Chromosome"/>
</dbReference>
<accession>A0A068NRS1</accession>
<evidence type="ECO:0000313" key="3">
    <source>
        <dbReference type="Proteomes" id="UP000027982"/>
    </source>
</evidence>
<feature type="compositionally biased region" description="Low complexity" evidence="1">
    <location>
        <begin position="38"/>
        <end position="54"/>
    </location>
</feature>
<reference evidence="2 3" key="1">
    <citation type="journal article" date="2014" name="PLoS ONE">
        <title>The first complete genome sequence of the class fimbriimonadia in the phylum armatimonadetes.</title>
        <authorList>
            <person name="Hu Z.Y."/>
            <person name="Wang Y.Z."/>
            <person name="Im W.T."/>
            <person name="Wang S.Y."/>
            <person name="Zhao G.P."/>
            <person name="Zheng H.J."/>
            <person name="Quan Z.X."/>
        </authorList>
    </citation>
    <scope>NUCLEOTIDE SEQUENCE [LARGE SCALE GENOMIC DNA]</scope>
    <source>
        <strain evidence="2">Gsoil 348</strain>
    </source>
</reference>
<proteinExistence type="predicted"/>
<feature type="region of interest" description="Disordered" evidence="1">
    <location>
        <begin position="38"/>
        <end position="73"/>
    </location>
</feature>
<protein>
    <submittedName>
        <fullName evidence="2">Uncharacterized protein</fullName>
    </submittedName>
</protein>
<keyword evidence="3" id="KW-1185">Reference proteome</keyword>
<sequence length="206" mass="22615">MALSGGWTPGQSRDGSVTLAVAPGWRVGVDKADNLLSALGSAGGDSSSDPNGSALSADLQRMAADSDRRSQEMEQKELASLEKRGIVIQVINGSRPTIGEDRTKYYVVRHHLSGNVGWAEATDAERRHYAYPPKPEEVKLPIGKAYRFFADDKLRDGSDRHQISYVVIDGEYTYTLRFLTQEDAQTISSIADPVAQSWRIHPTKPL</sequence>